<evidence type="ECO:0000313" key="2">
    <source>
        <dbReference type="EMBL" id="KAJ1363345.1"/>
    </source>
</evidence>
<name>A0AAD5MRA0_PARTN</name>
<protein>
    <submittedName>
        <fullName evidence="2">Uncharacterized protein</fullName>
    </submittedName>
</protein>
<evidence type="ECO:0000256" key="1">
    <source>
        <dbReference type="SAM" id="MobiDB-lite"/>
    </source>
</evidence>
<gene>
    <name evidence="2" type="ORF">KIN20_023192</name>
</gene>
<dbReference type="EMBL" id="JAHQIW010004679">
    <property type="protein sequence ID" value="KAJ1363345.1"/>
    <property type="molecule type" value="Genomic_DNA"/>
</dbReference>
<organism evidence="2 3">
    <name type="scientific">Parelaphostrongylus tenuis</name>
    <name type="common">Meningeal worm</name>
    <dbReference type="NCBI Taxonomy" id="148309"/>
    <lineage>
        <taxon>Eukaryota</taxon>
        <taxon>Metazoa</taxon>
        <taxon>Ecdysozoa</taxon>
        <taxon>Nematoda</taxon>
        <taxon>Chromadorea</taxon>
        <taxon>Rhabditida</taxon>
        <taxon>Rhabditina</taxon>
        <taxon>Rhabditomorpha</taxon>
        <taxon>Strongyloidea</taxon>
        <taxon>Metastrongylidae</taxon>
        <taxon>Parelaphostrongylus</taxon>
    </lineage>
</organism>
<dbReference type="AlphaFoldDB" id="A0AAD5MRA0"/>
<keyword evidence="3" id="KW-1185">Reference proteome</keyword>
<evidence type="ECO:0000313" key="3">
    <source>
        <dbReference type="Proteomes" id="UP001196413"/>
    </source>
</evidence>
<sequence>ITQRRESIQRSKKEIRKEEVRPTDTDSSPLASSSSARQLLSTSMSVKPSSAVLSSSLTSITDETETSQKQKGTGIDAPMVTKEDKSTSKKKKQVKKCQIEPEKPLSYLDLSNRYAVAGRK</sequence>
<feature type="compositionally biased region" description="Low complexity" evidence="1">
    <location>
        <begin position="27"/>
        <end position="59"/>
    </location>
</feature>
<feature type="non-terminal residue" evidence="2">
    <location>
        <position position="1"/>
    </location>
</feature>
<feature type="compositionally biased region" description="Basic and acidic residues" evidence="1">
    <location>
        <begin position="1"/>
        <end position="24"/>
    </location>
</feature>
<dbReference type="Proteomes" id="UP001196413">
    <property type="component" value="Unassembled WGS sequence"/>
</dbReference>
<comment type="caution">
    <text evidence="2">The sequence shown here is derived from an EMBL/GenBank/DDBJ whole genome shotgun (WGS) entry which is preliminary data.</text>
</comment>
<proteinExistence type="predicted"/>
<reference evidence="2" key="1">
    <citation type="submission" date="2021-06" db="EMBL/GenBank/DDBJ databases">
        <title>Parelaphostrongylus tenuis whole genome reference sequence.</title>
        <authorList>
            <person name="Garwood T.J."/>
            <person name="Larsen P.A."/>
            <person name="Fountain-Jones N.M."/>
            <person name="Garbe J.R."/>
            <person name="Macchietto M.G."/>
            <person name="Kania S.A."/>
            <person name="Gerhold R.W."/>
            <person name="Richards J.E."/>
            <person name="Wolf T.M."/>
        </authorList>
    </citation>
    <scope>NUCLEOTIDE SEQUENCE</scope>
    <source>
        <strain evidence="2">MNPRO001-30</strain>
        <tissue evidence="2">Meninges</tissue>
    </source>
</reference>
<feature type="region of interest" description="Disordered" evidence="1">
    <location>
        <begin position="1"/>
        <end position="102"/>
    </location>
</feature>
<accession>A0AAD5MRA0</accession>